<dbReference type="InterPro" id="IPR044824">
    <property type="entry name" value="MAIN-like"/>
</dbReference>
<keyword evidence="4" id="KW-1185">Reference proteome</keyword>
<dbReference type="PANTHER" id="PTHR46033">
    <property type="entry name" value="PROTEIN MAIN-LIKE 2"/>
    <property type="match status" value="1"/>
</dbReference>
<feature type="compositionally biased region" description="Basic residues" evidence="1">
    <location>
        <begin position="388"/>
        <end position="408"/>
    </location>
</feature>
<dbReference type="Pfam" id="PF10536">
    <property type="entry name" value="PMD"/>
    <property type="match status" value="1"/>
</dbReference>
<feature type="compositionally biased region" description="Acidic residues" evidence="1">
    <location>
        <begin position="331"/>
        <end position="352"/>
    </location>
</feature>
<evidence type="ECO:0000256" key="1">
    <source>
        <dbReference type="SAM" id="MobiDB-lite"/>
    </source>
</evidence>
<comment type="caution">
    <text evidence="3">The sequence shown here is derived from an EMBL/GenBank/DDBJ whole genome shotgun (WGS) entry which is preliminary data.</text>
</comment>
<gene>
    <name evidence="3" type="ORF">Tco_1030522</name>
</gene>
<reference evidence="3" key="2">
    <citation type="submission" date="2022-01" db="EMBL/GenBank/DDBJ databases">
        <authorList>
            <person name="Yamashiro T."/>
            <person name="Shiraishi A."/>
            <person name="Satake H."/>
            <person name="Nakayama K."/>
        </authorList>
    </citation>
    <scope>NUCLEOTIDE SEQUENCE</scope>
</reference>
<dbReference type="PANTHER" id="PTHR46033:SF8">
    <property type="entry name" value="PROTEIN MAINTENANCE OF MERISTEMS-LIKE"/>
    <property type="match status" value="1"/>
</dbReference>
<evidence type="ECO:0000313" key="4">
    <source>
        <dbReference type="Proteomes" id="UP001151760"/>
    </source>
</evidence>
<feature type="compositionally biased region" description="Acidic residues" evidence="1">
    <location>
        <begin position="285"/>
        <end position="306"/>
    </location>
</feature>
<accession>A0ABQ5G6G2</accession>
<feature type="domain" description="Aminotransferase-like plant mobile" evidence="2">
    <location>
        <begin position="1"/>
        <end position="121"/>
    </location>
</feature>
<dbReference type="InterPro" id="IPR019557">
    <property type="entry name" value="AminoTfrase-like_pln_mobile"/>
</dbReference>
<name>A0ABQ5G6G2_9ASTR</name>
<dbReference type="Proteomes" id="UP001151760">
    <property type="component" value="Unassembled WGS sequence"/>
</dbReference>
<protein>
    <submittedName>
        <fullName evidence="3">Serine/threonine-protein phosphatase 7</fullName>
    </submittedName>
</protein>
<feature type="compositionally biased region" description="Acidic residues" evidence="1">
    <location>
        <begin position="314"/>
        <end position="323"/>
    </location>
</feature>
<organism evidence="3 4">
    <name type="scientific">Tanacetum coccineum</name>
    <dbReference type="NCBI Taxonomy" id="301880"/>
    <lineage>
        <taxon>Eukaryota</taxon>
        <taxon>Viridiplantae</taxon>
        <taxon>Streptophyta</taxon>
        <taxon>Embryophyta</taxon>
        <taxon>Tracheophyta</taxon>
        <taxon>Spermatophyta</taxon>
        <taxon>Magnoliopsida</taxon>
        <taxon>eudicotyledons</taxon>
        <taxon>Gunneridae</taxon>
        <taxon>Pentapetalae</taxon>
        <taxon>asterids</taxon>
        <taxon>campanulids</taxon>
        <taxon>Asterales</taxon>
        <taxon>Asteraceae</taxon>
        <taxon>Asteroideae</taxon>
        <taxon>Anthemideae</taxon>
        <taxon>Anthemidinae</taxon>
        <taxon>Tanacetum</taxon>
    </lineage>
</organism>
<evidence type="ECO:0000313" key="3">
    <source>
        <dbReference type="EMBL" id="GJT71236.1"/>
    </source>
</evidence>
<evidence type="ECO:0000259" key="2">
    <source>
        <dbReference type="Pfam" id="PF10536"/>
    </source>
</evidence>
<sequence length="408" mass="47445">MQDVFALSGFPVNGEPLVCKDEVTKDLCDRYLGEHDENAKRSMRLKRRWLKENFEKVPSDVDEEKLAFYVRAYILHLIGTFILPDVNNRSHYPAYWLCFLEDLRPHALQRVAWGAAAYCKLTWELKNDATSFVGPWWLYETPRKDSTAKGHLKERLISIRDNMTSEDIILKPYEDYPSYRSQRIFFTRAVTFNFNNLVYHEPEKGHMQLLSQEPKEMGSLDYLETVSARGTKQRNLCERYEKYIKIWEARHEESWLMDTNDSSFTLPAIRNQIVLDQEEEPIADEMTDSEHDEEEPNQDDGGDDDEGGAHVNSEEDDGGDDDEGGAHVNSEEDDGRDDDEDGAYVNSEEDDVVPPKAKRRILTRNMGIRFTGGRLTEKSSTPYSPSGKRPRYKKRKNKRKPQNQKKRN</sequence>
<proteinExistence type="predicted"/>
<feature type="region of interest" description="Disordered" evidence="1">
    <location>
        <begin position="285"/>
        <end position="408"/>
    </location>
</feature>
<dbReference type="EMBL" id="BQNB010018150">
    <property type="protein sequence ID" value="GJT71236.1"/>
    <property type="molecule type" value="Genomic_DNA"/>
</dbReference>
<reference evidence="3" key="1">
    <citation type="journal article" date="2022" name="Int. J. Mol. Sci.">
        <title>Draft Genome of Tanacetum Coccineum: Genomic Comparison of Closely Related Tanacetum-Family Plants.</title>
        <authorList>
            <person name="Yamashiro T."/>
            <person name="Shiraishi A."/>
            <person name="Nakayama K."/>
            <person name="Satake H."/>
        </authorList>
    </citation>
    <scope>NUCLEOTIDE SEQUENCE</scope>
</reference>